<feature type="region of interest" description="Disordered" evidence="1">
    <location>
        <begin position="978"/>
        <end position="1078"/>
    </location>
</feature>
<evidence type="ECO:0000313" key="4">
    <source>
        <dbReference type="Proteomes" id="UP000015241"/>
    </source>
</evidence>
<feature type="compositionally biased region" description="Basic and acidic residues" evidence="1">
    <location>
        <begin position="164"/>
        <end position="175"/>
    </location>
</feature>
<evidence type="ECO:0000313" key="3">
    <source>
        <dbReference type="EMBL" id="EPT05978.1"/>
    </source>
</evidence>
<keyword evidence="4" id="KW-1185">Reference proteome</keyword>
<dbReference type="HOGENOM" id="CLU_012263_0_0_1"/>
<feature type="compositionally biased region" description="Polar residues" evidence="1">
    <location>
        <begin position="201"/>
        <end position="210"/>
    </location>
</feature>
<organism evidence="3 4">
    <name type="scientific">Fomitopsis schrenkii</name>
    <name type="common">Brown rot fungus</name>
    <dbReference type="NCBI Taxonomy" id="2126942"/>
    <lineage>
        <taxon>Eukaryota</taxon>
        <taxon>Fungi</taxon>
        <taxon>Dikarya</taxon>
        <taxon>Basidiomycota</taxon>
        <taxon>Agaricomycotina</taxon>
        <taxon>Agaricomycetes</taxon>
        <taxon>Polyporales</taxon>
        <taxon>Fomitopsis</taxon>
    </lineage>
</organism>
<dbReference type="InterPro" id="IPR013665">
    <property type="entry name" value="Sfi1_dom"/>
</dbReference>
<feature type="domain" description="Sfi1 spindle body" evidence="2">
    <location>
        <begin position="667"/>
        <end position="852"/>
    </location>
</feature>
<dbReference type="OrthoDB" id="1933281at2759"/>
<feature type="region of interest" description="Disordered" evidence="1">
    <location>
        <begin position="930"/>
        <end position="963"/>
    </location>
</feature>
<name>S8EPC5_FOMSC</name>
<evidence type="ECO:0000256" key="1">
    <source>
        <dbReference type="SAM" id="MobiDB-lite"/>
    </source>
</evidence>
<feature type="region of interest" description="Disordered" evidence="1">
    <location>
        <begin position="281"/>
        <end position="300"/>
    </location>
</feature>
<dbReference type="STRING" id="743788.S8EPC5"/>
<dbReference type="Pfam" id="PF08457">
    <property type="entry name" value="Sfi1"/>
    <property type="match status" value="2"/>
</dbReference>
<reference evidence="3 4" key="1">
    <citation type="journal article" date="2012" name="Science">
        <title>The Paleozoic origin of enzymatic lignin decomposition reconstructed from 31 fungal genomes.</title>
        <authorList>
            <person name="Floudas D."/>
            <person name="Binder M."/>
            <person name="Riley R."/>
            <person name="Barry K."/>
            <person name="Blanchette R.A."/>
            <person name="Henrissat B."/>
            <person name="Martinez A.T."/>
            <person name="Otillar R."/>
            <person name="Spatafora J.W."/>
            <person name="Yadav J.S."/>
            <person name="Aerts A."/>
            <person name="Benoit I."/>
            <person name="Boyd A."/>
            <person name="Carlson A."/>
            <person name="Copeland A."/>
            <person name="Coutinho P.M."/>
            <person name="de Vries R.P."/>
            <person name="Ferreira P."/>
            <person name="Findley K."/>
            <person name="Foster B."/>
            <person name="Gaskell J."/>
            <person name="Glotzer D."/>
            <person name="Gorecki P."/>
            <person name="Heitman J."/>
            <person name="Hesse C."/>
            <person name="Hori C."/>
            <person name="Igarashi K."/>
            <person name="Jurgens J.A."/>
            <person name="Kallen N."/>
            <person name="Kersten P."/>
            <person name="Kohler A."/>
            <person name="Kuees U."/>
            <person name="Kumar T.K.A."/>
            <person name="Kuo A."/>
            <person name="LaButti K."/>
            <person name="Larrondo L.F."/>
            <person name="Lindquist E."/>
            <person name="Ling A."/>
            <person name="Lombard V."/>
            <person name="Lucas S."/>
            <person name="Lundell T."/>
            <person name="Martin R."/>
            <person name="McLaughlin D.J."/>
            <person name="Morgenstern I."/>
            <person name="Morin E."/>
            <person name="Murat C."/>
            <person name="Nagy L.G."/>
            <person name="Nolan M."/>
            <person name="Ohm R.A."/>
            <person name="Patyshakuliyeva A."/>
            <person name="Rokas A."/>
            <person name="Ruiz-Duenas F.J."/>
            <person name="Sabat G."/>
            <person name="Salamov A."/>
            <person name="Samejima M."/>
            <person name="Schmutz J."/>
            <person name="Slot J.C."/>
            <person name="St John F."/>
            <person name="Stenlid J."/>
            <person name="Sun H."/>
            <person name="Sun S."/>
            <person name="Syed K."/>
            <person name="Tsang A."/>
            <person name="Wiebenga A."/>
            <person name="Young D."/>
            <person name="Pisabarro A."/>
            <person name="Eastwood D.C."/>
            <person name="Martin F."/>
            <person name="Cullen D."/>
            <person name="Grigoriev I.V."/>
            <person name="Hibbett D.S."/>
        </authorList>
    </citation>
    <scope>NUCLEOTIDE SEQUENCE</scope>
    <source>
        <strain evidence="4">FP-58527</strain>
    </source>
</reference>
<feature type="domain" description="Sfi1 spindle body" evidence="2">
    <location>
        <begin position="414"/>
        <end position="561"/>
    </location>
</feature>
<feature type="compositionally biased region" description="Pro residues" evidence="1">
    <location>
        <begin position="950"/>
        <end position="963"/>
    </location>
</feature>
<dbReference type="AlphaFoldDB" id="S8EPC5"/>
<feature type="compositionally biased region" description="Basic and acidic residues" evidence="1">
    <location>
        <begin position="1054"/>
        <end position="1078"/>
    </location>
</feature>
<feature type="region of interest" description="Disordered" evidence="1">
    <location>
        <begin position="122"/>
        <end position="271"/>
    </location>
</feature>
<feature type="compositionally biased region" description="Low complexity" evidence="1">
    <location>
        <begin position="1003"/>
        <end position="1021"/>
    </location>
</feature>
<dbReference type="Proteomes" id="UP000015241">
    <property type="component" value="Unassembled WGS sequence"/>
</dbReference>
<feature type="compositionally biased region" description="Basic and acidic residues" evidence="1">
    <location>
        <begin position="1024"/>
        <end position="1034"/>
    </location>
</feature>
<dbReference type="eggNOG" id="KOG4775">
    <property type="taxonomic scope" value="Eukaryota"/>
</dbReference>
<gene>
    <name evidence="3" type="ORF">FOMPIDRAFT_1044456</name>
</gene>
<dbReference type="InterPro" id="IPR052270">
    <property type="entry name" value="CACF_protein"/>
</dbReference>
<dbReference type="PANTHER" id="PTHR22028:SF9">
    <property type="entry name" value="SFI1 SPINDLE BODY DOMAIN-CONTAINING PROTEIN"/>
    <property type="match status" value="1"/>
</dbReference>
<dbReference type="GO" id="GO:0019902">
    <property type="term" value="F:phosphatase binding"/>
    <property type="evidence" value="ECO:0007669"/>
    <property type="project" value="TreeGrafter"/>
</dbReference>
<proteinExistence type="predicted"/>
<dbReference type="EMBL" id="KE504122">
    <property type="protein sequence ID" value="EPT05978.1"/>
    <property type="molecule type" value="Genomic_DNA"/>
</dbReference>
<dbReference type="PANTHER" id="PTHR22028">
    <property type="entry name" value="SFI1 SPINDLE BODY DOMAIN-CONTAINING PROTEIN-RELATED"/>
    <property type="match status" value="1"/>
</dbReference>
<feature type="compositionally biased region" description="Basic and acidic residues" evidence="1">
    <location>
        <begin position="982"/>
        <end position="992"/>
    </location>
</feature>
<protein>
    <recommendedName>
        <fullName evidence="2">Sfi1 spindle body domain-containing protein</fullName>
    </recommendedName>
</protein>
<sequence length="1078" mass="124969">MSRFRPTRASSPAKVTKQPALAVAQELLDESRSTTISIPELACLSPEEVDFIEAVIQRAPAAATTFLTVFKAYNDILQERGLDPQNEVVYYGKLLKLGTLKGKNWGEKWDAIKQQHGYVAGAAGGSQRTTRIERGSPAPRRLTTRLTRGIVKTEPEDTFTLHSHLNDTKPPRPGEDTSENDSVHPQYHDTPRPPRRPFSPAVTSTTNSLGLQMGPPSTRHPKVAPRLAPRHVPLWNDADSEVTGDSDAPSSTIPPSYGAAMRDDTPMRPNTHALSRLATKGLPSGAASPLSPFPSASQPPTIIADRRTSAINEDDAWKKIKESQDYKEADRFREDKLVERCWEVWKQGYQWIITTHEQIAQARDSLILRLALQRWRQRTAARQDLYVRVCTLSDKRCLKAAMDVWKTKLKEKKQADWRDAMRARMKTVRERREAKLLKDAWAKWRQSYQSHLSEQHYNERLVTRCLKRWRARLARLDQLDAAAEHLEYVRQERQVERCWDLWRRALDMRKRERVMAGRVDMRVVGQVVDAWRRRLQQTRTADEFYDRVVVKRAFGAWKAARDRIRVLEHRAAKHVAHLATAFYQRGSSTVVSTALRQWRGAYSTHRNATNFAAHYHSAQVQYKALLTWRLQLRARLKMVKQARIAQKFFVQRRYFKLWLVRVKEEQLEKRRRQFEARVAQRFFVDWLVVAQKQRQRKVAEEIVRQRIDMRIMSTALSHWLNRVVDIKDRELEVAQMRDRKVTSTAFHKWKALCIRHVEELSLMESYQDVKREENMRRMFYRWLSAARKARHRRLYLQQKEDELKSTVLAAAWDKWRERFLDIRLQPVADDFLVQRQKNLMFRAFGIWHSKTRSLPAVRFDAYHTKLRAWRLWREAMPNALQARKAREMDRRTVLAKVFEKWHKAYKTKIELKAVARARYLRLPSAAPRQVVERPRTSGFPTRLRSTSPTLAPPAAPADVPVPPARTFAIRPGIASLLSARTKSPERKGRRDLPVAGSSRPKLSTRASTTRATSPAPSQATSYDFAKDRDADAPPKSRARAGSTASGGNIARSSLWHELRDMQLRSRPFSDRARSIEPP</sequence>
<accession>S8EPC5</accession>
<evidence type="ECO:0000259" key="2">
    <source>
        <dbReference type="Pfam" id="PF08457"/>
    </source>
</evidence>
<feature type="compositionally biased region" description="Low complexity" evidence="1">
    <location>
        <begin position="283"/>
        <end position="300"/>
    </location>
</feature>
<dbReference type="InParanoid" id="S8EPC5"/>